<dbReference type="InterPro" id="IPR029016">
    <property type="entry name" value="GAF-like_dom_sf"/>
</dbReference>
<comment type="caution">
    <text evidence="6">The sequence shown here is derived from an EMBL/GenBank/DDBJ whole genome shotgun (WGS) entry which is preliminary data.</text>
</comment>
<dbReference type="Pfam" id="PF03861">
    <property type="entry name" value="ANTAR"/>
    <property type="match status" value="1"/>
</dbReference>
<evidence type="ECO:0000256" key="4">
    <source>
        <dbReference type="ARBA" id="ARBA00023163"/>
    </source>
</evidence>
<evidence type="ECO:0000313" key="6">
    <source>
        <dbReference type="EMBL" id="RDI68086.1"/>
    </source>
</evidence>
<keyword evidence="7" id="KW-1185">Reference proteome</keyword>
<keyword evidence="3" id="KW-0805">Transcription regulation</keyword>
<dbReference type="PIRSF" id="PIRSF036625">
    <property type="entry name" value="GAF_ANTAR"/>
    <property type="match status" value="1"/>
</dbReference>
<dbReference type="SUPFAM" id="SSF52172">
    <property type="entry name" value="CheY-like"/>
    <property type="match status" value="1"/>
</dbReference>
<keyword evidence="2" id="KW-0418">Kinase</keyword>
<dbReference type="InterPro" id="IPR011006">
    <property type="entry name" value="CheY-like_superfamily"/>
</dbReference>
<proteinExistence type="predicted"/>
<dbReference type="InterPro" id="IPR036388">
    <property type="entry name" value="WH-like_DNA-bd_sf"/>
</dbReference>
<dbReference type="GO" id="GO:0003723">
    <property type="term" value="F:RNA binding"/>
    <property type="evidence" value="ECO:0007669"/>
    <property type="project" value="InterPro"/>
</dbReference>
<accession>A0A370IBH7</accession>
<protein>
    <submittedName>
        <fullName evidence="6">GAF domain-containing protein</fullName>
    </submittedName>
</protein>
<dbReference type="Pfam" id="PF13185">
    <property type="entry name" value="GAF_2"/>
    <property type="match status" value="1"/>
</dbReference>
<dbReference type="SUPFAM" id="SSF55781">
    <property type="entry name" value="GAF domain-like"/>
    <property type="match status" value="1"/>
</dbReference>
<evidence type="ECO:0000256" key="2">
    <source>
        <dbReference type="ARBA" id="ARBA00022777"/>
    </source>
</evidence>
<dbReference type="InterPro" id="IPR003018">
    <property type="entry name" value="GAF"/>
</dbReference>
<evidence type="ECO:0000313" key="7">
    <source>
        <dbReference type="Proteomes" id="UP000254869"/>
    </source>
</evidence>
<dbReference type="AlphaFoldDB" id="A0A370IBH7"/>
<dbReference type="Gene3D" id="1.10.10.10">
    <property type="entry name" value="Winged helix-like DNA-binding domain superfamily/Winged helix DNA-binding domain"/>
    <property type="match status" value="1"/>
</dbReference>
<dbReference type="InterPro" id="IPR012074">
    <property type="entry name" value="GAF_ANTAR"/>
</dbReference>
<dbReference type="GO" id="GO:0016301">
    <property type="term" value="F:kinase activity"/>
    <property type="evidence" value="ECO:0007669"/>
    <property type="project" value="UniProtKB-KW"/>
</dbReference>
<dbReference type="Proteomes" id="UP000254869">
    <property type="component" value="Unassembled WGS sequence"/>
</dbReference>
<evidence type="ECO:0000256" key="1">
    <source>
        <dbReference type="ARBA" id="ARBA00022679"/>
    </source>
</evidence>
<feature type="domain" description="ANTAR" evidence="5">
    <location>
        <begin position="170"/>
        <end position="231"/>
    </location>
</feature>
<dbReference type="SMART" id="SM00065">
    <property type="entry name" value="GAF"/>
    <property type="match status" value="1"/>
</dbReference>
<dbReference type="Gene3D" id="3.30.450.40">
    <property type="match status" value="1"/>
</dbReference>
<evidence type="ECO:0000256" key="3">
    <source>
        <dbReference type="ARBA" id="ARBA00023015"/>
    </source>
</evidence>
<evidence type="ECO:0000259" key="5">
    <source>
        <dbReference type="PROSITE" id="PS50921"/>
    </source>
</evidence>
<keyword evidence="1" id="KW-0808">Transferase</keyword>
<keyword evidence="4" id="KW-0804">Transcription</keyword>
<dbReference type="PROSITE" id="PS50921">
    <property type="entry name" value="ANTAR"/>
    <property type="match status" value="1"/>
</dbReference>
<organism evidence="6 7">
    <name type="scientific">Nocardia pseudobrasiliensis</name>
    <dbReference type="NCBI Taxonomy" id="45979"/>
    <lineage>
        <taxon>Bacteria</taxon>
        <taxon>Bacillati</taxon>
        <taxon>Actinomycetota</taxon>
        <taxon>Actinomycetes</taxon>
        <taxon>Mycobacteriales</taxon>
        <taxon>Nocardiaceae</taxon>
        <taxon>Nocardia</taxon>
    </lineage>
</organism>
<dbReference type="SMART" id="SM01012">
    <property type="entry name" value="ANTAR"/>
    <property type="match status" value="1"/>
</dbReference>
<gene>
    <name evidence="6" type="ORF">DFR76_102487</name>
</gene>
<sequence length="251" mass="26918">MAQQQARFDELAVGMAELTALLLSTRDVEDSLRDLVNIASGMLPGRPMAGVTLRRDAGPMTVASTGAHAELIDEVQYSEGLGPCLEAIQTGAPVSVPDIVTERRWGRYPARMLTHGVRSIYSQPLVVEGTPIGALNLYSTRADGFDDRARDAIALTGAHTGVLLASAIAAARQADLTDQLRAALASRSVIDQALGMVMMQRQCTREAAFDVLRSTSQQRNIKLSAIAAEMIRTVTGFDPSPPHFRFAGDGR</sequence>
<dbReference type="EMBL" id="QQBC01000002">
    <property type="protein sequence ID" value="RDI68086.1"/>
    <property type="molecule type" value="Genomic_DNA"/>
</dbReference>
<dbReference type="STRING" id="1210086.GCA_001613105_01064"/>
<dbReference type="RefSeq" id="WP_082875558.1">
    <property type="nucleotide sequence ID" value="NZ_QQBC01000002.1"/>
</dbReference>
<dbReference type="InterPro" id="IPR005561">
    <property type="entry name" value="ANTAR"/>
</dbReference>
<reference evidence="6 7" key="1">
    <citation type="submission" date="2018-07" db="EMBL/GenBank/DDBJ databases">
        <title>Genomic Encyclopedia of Type Strains, Phase IV (KMG-IV): sequencing the most valuable type-strain genomes for metagenomic binning, comparative biology and taxonomic classification.</title>
        <authorList>
            <person name="Goeker M."/>
        </authorList>
    </citation>
    <scope>NUCLEOTIDE SEQUENCE [LARGE SCALE GENOMIC DNA]</scope>
    <source>
        <strain evidence="6 7">DSM 44290</strain>
    </source>
</reference>
<name>A0A370IBH7_9NOCA</name>